<dbReference type="EMBL" id="BARW01037224">
    <property type="protein sequence ID" value="GAJ23482.1"/>
    <property type="molecule type" value="Genomic_DNA"/>
</dbReference>
<proteinExistence type="predicted"/>
<accession>X1VS56</accession>
<keyword evidence="1" id="KW-0812">Transmembrane</keyword>
<evidence type="ECO:0000256" key="1">
    <source>
        <dbReference type="SAM" id="Phobius"/>
    </source>
</evidence>
<feature type="transmembrane region" description="Helical" evidence="1">
    <location>
        <begin position="73"/>
        <end position="92"/>
    </location>
</feature>
<gene>
    <name evidence="2" type="ORF">S12H4_57526</name>
</gene>
<evidence type="ECO:0000313" key="2">
    <source>
        <dbReference type="EMBL" id="GAJ23482.1"/>
    </source>
</evidence>
<protein>
    <submittedName>
        <fullName evidence="2">Uncharacterized protein</fullName>
    </submittedName>
</protein>
<feature type="transmembrane region" description="Helical" evidence="1">
    <location>
        <begin position="98"/>
        <end position="118"/>
    </location>
</feature>
<keyword evidence="1" id="KW-0472">Membrane</keyword>
<keyword evidence="1" id="KW-1133">Transmembrane helix</keyword>
<name>X1VS56_9ZZZZ</name>
<comment type="caution">
    <text evidence="2">The sequence shown here is derived from an EMBL/GenBank/DDBJ whole genome shotgun (WGS) entry which is preliminary data.</text>
</comment>
<organism evidence="2">
    <name type="scientific">marine sediment metagenome</name>
    <dbReference type="NCBI Taxonomy" id="412755"/>
    <lineage>
        <taxon>unclassified sequences</taxon>
        <taxon>metagenomes</taxon>
        <taxon>ecological metagenomes</taxon>
    </lineage>
</organism>
<reference evidence="2" key="1">
    <citation type="journal article" date="2014" name="Front. Microbiol.">
        <title>High frequency of phylogenetically diverse reductive dehalogenase-homologous genes in deep subseafloor sedimentary metagenomes.</title>
        <authorList>
            <person name="Kawai M."/>
            <person name="Futagami T."/>
            <person name="Toyoda A."/>
            <person name="Takaki Y."/>
            <person name="Nishi S."/>
            <person name="Hori S."/>
            <person name="Arai W."/>
            <person name="Tsubouchi T."/>
            <person name="Morono Y."/>
            <person name="Uchiyama I."/>
            <person name="Ito T."/>
            <person name="Fujiyama A."/>
            <person name="Inagaki F."/>
            <person name="Takami H."/>
        </authorList>
    </citation>
    <scope>NUCLEOTIDE SEQUENCE</scope>
    <source>
        <strain evidence="2">Expedition CK06-06</strain>
    </source>
</reference>
<sequence>MSSRRLSSVNKDELVSTPIRDFCLWPMAPSGTLLEPSHKYKVSEDSKQNMLDFERSMEHVEKFFQTKATIMQWYIATIIGILGNIFVAIIFTESIQLYNARITVIILLLLIIITRIGIEYMPSYSLRYTIIGDYKEFPKGYERRRILRTVQSAI</sequence>
<dbReference type="AlphaFoldDB" id="X1VS56"/>